<keyword evidence="10 11" id="KW-0813">Transport</keyword>
<feature type="transmembrane region" description="Helical" evidence="10">
    <location>
        <begin position="174"/>
        <end position="199"/>
    </location>
</feature>
<feature type="transmembrane region" description="Helical" evidence="10">
    <location>
        <begin position="149"/>
        <end position="168"/>
    </location>
</feature>
<dbReference type="GO" id="GO:0008360">
    <property type="term" value="P:regulation of cell shape"/>
    <property type="evidence" value="ECO:0007669"/>
    <property type="project" value="UniProtKB-UniRule"/>
</dbReference>
<dbReference type="InterPro" id="IPR051050">
    <property type="entry name" value="Lipid_II_flippase_MurJ/MviN"/>
</dbReference>
<keyword evidence="6 10" id="KW-1133">Transmembrane helix</keyword>
<dbReference type="CDD" id="cd13123">
    <property type="entry name" value="MATE_MurJ_like"/>
    <property type="match status" value="1"/>
</dbReference>
<feature type="transmembrane region" description="Helical" evidence="10">
    <location>
        <begin position="342"/>
        <end position="362"/>
    </location>
</feature>
<dbReference type="GO" id="GO:0005886">
    <property type="term" value="C:plasma membrane"/>
    <property type="evidence" value="ECO:0007669"/>
    <property type="project" value="UniProtKB-SubCell"/>
</dbReference>
<dbReference type="KEGG" id="tee:Tel_00805"/>
<dbReference type="NCBIfam" id="TIGR01695">
    <property type="entry name" value="murJ_mviN"/>
    <property type="match status" value="1"/>
</dbReference>
<dbReference type="HAMAP" id="MF_02078">
    <property type="entry name" value="MurJ_MviN"/>
    <property type="match status" value="1"/>
</dbReference>
<feature type="transmembrane region" description="Helical" evidence="10">
    <location>
        <begin position="301"/>
        <end position="322"/>
    </location>
</feature>
<comment type="similarity">
    <text evidence="9 10 11">Belongs to the MurJ/MviN family.</text>
</comment>
<dbReference type="AlphaFoldDB" id="A0A0S2THQ8"/>
<evidence type="ECO:0000313" key="13">
    <source>
        <dbReference type="Proteomes" id="UP000055136"/>
    </source>
</evidence>
<keyword evidence="10 11" id="KW-0961">Cell wall biogenesis/degradation</keyword>
<keyword evidence="5 10" id="KW-0573">Peptidoglycan synthesis</keyword>
<feature type="transmembrane region" description="Helical" evidence="10">
    <location>
        <begin position="220"/>
        <end position="242"/>
    </location>
</feature>
<dbReference type="Proteomes" id="UP000055136">
    <property type="component" value="Chromosome"/>
</dbReference>
<evidence type="ECO:0000256" key="3">
    <source>
        <dbReference type="ARBA" id="ARBA00022692"/>
    </source>
</evidence>
<keyword evidence="3 10" id="KW-0812">Transmembrane</keyword>
<dbReference type="UniPathway" id="UPA00219"/>
<feature type="transmembrane region" description="Helical" evidence="10">
    <location>
        <begin position="469"/>
        <end position="489"/>
    </location>
</feature>
<keyword evidence="7 10" id="KW-0472">Membrane</keyword>
<evidence type="ECO:0000256" key="8">
    <source>
        <dbReference type="ARBA" id="ARBA00060041"/>
    </source>
</evidence>
<accession>A0A0S2THQ8</accession>
<evidence type="ECO:0000256" key="9">
    <source>
        <dbReference type="ARBA" id="ARBA00061532"/>
    </source>
</evidence>
<evidence type="ECO:0000256" key="10">
    <source>
        <dbReference type="HAMAP-Rule" id="MF_02078"/>
    </source>
</evidence>
<dbReference type="GO" id="GO:0009252">
    <property type="term" value="P:peptidoglycan biosynthetic process"/>
    <property type="evidence" value="ECO:0007669"/>
    <property type="project" value="UniProtKB-UniRule"/>
</dbReference>
<dbReference type="PRINTS" id="PR01806">
    <property type="entry name" value="VIRFACTRMVIN"/>
</dbReference>
<evidence type="ECO:0000256" key="4">
    <source>
        <dbReference type="ARBA" id="ARBA00022960"/>
    </source>
</evidence>
<evidence type="ECO:0000256" key="6">
    <source>
        <dbReference type="ARBA" id="ARBA00022989"/>
    </source>
</evidence>
<reference evidence="12" key="1">
    <citation type="submission" date="2015-10" db="EMBL/GenBank/DDBJ databases">
        <title>Description of Candidatus Tenderia electrophaga gen. nov, sp. nov., an Uncultivated Electroautotroph from a Biocathode Enrichment.</title>
        <authorList>
            <person name="Eddie B.J."/>
            <person name="Malanoski A.P."/>
            <person name="Wang Z."/>
            <person name="Hall R.J."/>
            <person name="Oh S.D."/>
            <person name="Heiner C."/>
            <person name="Lin B."/>
            <person name="Strycharz-Glaven S.M."/>
        </authorList>
    </citation>
    <scope>NUCLEOTIDE SEQUENCE [LARGE SCALE GENOMIC DNA]</scope>
    <source>
        <strain evidence="12">NRL1</strain>
    </source>
</reference>
<dbReference type="PANTHER" id="PTHR47019">
    <property type="entry name" value="LIPID II FLIPPASE MURJ"/>
    <property type="match status" value="1"/>
</dbReference>
<protein>
    <recommendedName>
        <fullName evidence="10">Probable lipid II flippase MurJ</fullName>
    </recommendedName>
</protein>
<name>A0A0S2THQ8_9GAMM</name>
<comment type="pathway">
    <text evidence="10">Cell wall biogenesis; peptidoglycan biosynthesis.</text>
</comment>
<dbReference type="EMBL" id="CP013099">
    <property type="protein sequence ID" value="ALP54682.1"/>
    <property type="molecule type" value="Genomic_DNA"/>
</dbReference>
<keyword evidence="10" id="KW-0997">Cell inner membrane</keyword>
<evidence type="ECO:0000256" key="7">
    <source>
        <dbReference type="ARBA" id="ARBA00023136"/>
    </source>
</evidence>
<dbReference type="GO" id="GO:0071555">
    <property type="term" value="P:cell wall organization"/>
    <property type="evidence" value="ECO:0007669"/>
    <property type="project" value="UniProtKB-UniRule"/>
</dbReference>
<comment type="function">
    <text evidence="8 10 11">Involved in peptidoglycan biosynthesis. Transports lipid-linked peptidoglycan precursors from the inner to the outer leaflet of the cytoplasmic membrane.</text>
</comment>
<evidence type="ECO:0000256" key="1">
    <source>
        <dbReference type="ARBA" id="ARBA00004651"/>
    </source>
</evidence>
<dbReference type="GO" id="GO:0015648">
    <property type="term" value="F:lipid-linked peptidoglycan transporter activity"/>
    <property type="evidence" value="ECO:0007669"/>
    <property type="project" value="UniProtKB-UniRule"/>
</dbReference>
<feature type="transmembrane region" description="Helical" evidence="10">
    <location>
        <begin position="15"/>
        <end position="33"/>
    </location>
</feature>
<evidence type="ECO:0000313" key="12">
    <source>
        <dbReference type="EMBL" id="ALP54682.1"/>
    </source>
</evidence>
<feature type="transmembrane region" description="Helical" evidence="10">
    <location>
        <begin position="79"/>
        <end position="102"/>
    </location>
</feature>
<dbReference type="PIRSF" id="PIRSF002869">
    <property type="entry name" value="MviN"/>
    <property type="match status" value="1"/>
</dbReference>
<keyword evidence="2 10" id="KW-1003">Cell membrane</keyword>
<feature type="transmembrane region" description="Helical" evidence="10">
    <location>
        <begin position="397"/>
        <end position="417"/>
    </location>
</feature>
<feature type="transmembrane region" description="Helical" evidence="10">
    <location>
        <begin position="374"/>
        <end position="391"/>
    </location>
</feature>
<comment type="subcellular location">
    <subcellularLocation>
        <location evidence="10">Cell inner membrane</location>
        <topology evidence="10">Multi-pass membrane protein</topology>
    </subcellularLocation>
    <subcellularLocation>
        <location evidence="1">Cell membrane</location>
        <topology evidence="1">Multi-pass membrane protein</topology>
    </subcellularLocation>
</comment>
<sequence>MTLLSRVFGFIRDMVVARIFGAGLGTDAFFVAFKIPNFMRRLFAEGAFSQSFVPVLSEYKTQREHDEVKRLVDDVAGTFGAVLLLITIIGILAAPLLIAVFAPGFLDETEKYDLATDMLRFTFPYILFISLTAFAGGILNSYGRFSVPAFTPVLLNLILISCALWLAPQMEQPIMALAWGVFAAGLVQLLFQLPFLARLRLLPRPRFDRNNAGVQKIKTLMIPAIFGSSVAQINLLLDTLIASFLVTGSVSWLYFSDRLVEFPLGVFGIALATVILPNLSQQHAAASAEAFSRTLDWALRWVLLIGTPATVGLFVLAGPMLTTLFQYGEFSQHDAEMATRSLMAYALGLQGFILVKVLAPGFFARQDTKTPVKIGIIAMVSNMVMNVILVFPLAHAGLALATSLSAFINAGLLYRILRREGVYMPEAGWLKLFLQVLLANIVMAALLWWGAGELAQWFAWDGLTRTWQLLLWIAAGAAVYFLVLLLVGVRFGTLWRQKV</sequence>
<dbReference type="GO" id="GO:0034204">
    <property type="term" value="P:lipid translocation"/>
    <property type="evidence" value="ECO:0007669"/>
    <property type="project" value="TreeGrafter"/>
</dbReference>
<keyword evidence="4 10" id="KW-0133">Cell shape</keyword>
<proteinExistence type="inferred from homology"/>
<dbReference type="InterPro" id="IPR004268">
    <property type="entry name" value="MurJ"/>
</dbReference>
<keyword evidence="13" id="KW-1185">Reference proteome</keyword>
<gene>
    <name evidence="10" type="primary">murJ</name>
    <name evidence="12" type="ORF">Tel_00805</name>
</gene>
<dbReference type="PANTHER" id="PTHR47019:SF1">
    <property type="entry name" value="LIPID II FLIPPASE MURJ"/>
    <property type="match status" value="1"/>
</dbReference>
<dbReference type="Pfam" id="PF03023">
    <property type="entry name" value="MurJ"/>
    <property type="match status" value="1"/>
</dbReference>
<dbReference type="STRING" id="1748243.Tel_00805"/>
<feature type="transmembrane region" description="Helical" evidence="10">
    <location>
        <begin position="122"/>
        <end position="142"/>
    </location>
</feature>
<evidence type="ECO:0000256" key="5">
    <source>
        <dbReference type="ARBA" id="ARBA00022984"/>
    </source>
</evidence>
<feature type="transmembrane region" description="Helical" evidence="10">
    <location>
        <begin position="262"/>
        <end position="280"/>
    </location>
</feature>
<feature type="transmembrane region" description="Helical" evidence="10">
    <location>
        <begin position="429"/>
        <end position="449"/>
    </location>
</feature>
<evidence type="ECO:0000256" key="2">
    <source>
        <dbReference type="ARBA" id="ARBA00022475"/>
    </source>
</evidence>
<organism evidence="12 13">
    <name type="scientific">Candidatus Tenderia electrophaga</name>
    <dbReference type="NCBI Taxonomy" id="1748243"/>
    <lineage>
        <taxon>Bacteria</taxon>
        <taxon>Pseudomonadati</taxon>
        <taxon>Pseudomonadota</taxon>
        <taxon>Gammaproteobacteria</taxon>
        <taxon>Candidatus Tenderiales</taxon>
        <taxon>Candidatus Tenderiaceae</taxon>
        <taxon>Candidatus Tenderia</taxon>
    </lineage>
</organism>
<evidence type="ECO:0000256" key="11">
    <source>
        <dbReference type="PIRNR" id="PIRNR002869"/>
    </source>
</evidence>